<dbReference type="KEGG" id="mri:Mal4_54300"/>
<dbReference type="InterPro" id="IPR036515">
    <property type="entry name" value="Transposase_17_sf"/>
</dbReference>
<dbReference type="Gene3D" id="3.30.70.1290">
    <property type="entry name" value="Transposase IS200-like"/>
    <property type="match status" value="1"/>
</dbReference>
<evidence type="ECO:0000313" key="2">
    <source>
        <dbReference type="EMBL" id="QDU41065.1"/>
    </source>
</evidence>
<evidence type="ECO:0000259" key="1">
    <source>
        <dbReference type="SMART" id="SM01321"/>
    </source>
</evidence>
<evidence type="ECO:0000313" key="3">
    <source>
        <dbReference type="Proteomes" id="UP000320496"/>
    </source>
</evidence>
<dbReference type="Proteomes" id="UP000320496">
    <property type="component" value="Chromosome"/>
</dbReference>
<gene>
    <name evidence="2" type="ORF">Mal4_54300</name>
</gene>
<proteinExistence type="predicted"/>
<dbReference type="InterPro" id="IPR002686">
    <property type="entry name" value="Transposase_17"/>
</dbReference>
<dbReference type="EMBL" id="CP036275">
    <property type="protein sequence ID" value="QDU41065.1"/>
    <property type="molecule type" value="Genomic_DNA"/>
</dbReference>
<dbReference type="NCBIfam" id="NF047646">
    <property type="entry name" value="REP_Tyr_transpos"/>
    <property type="match status" value="1"/>
</dbReference>
<dbReference type="SUPFAM" id="SSF143422">
    <property type="entry name" value="Transposase IS200-like"/>
    <property type="match status" value="1"/>
</dbReference>
<keyword evidence="3" id="KW-1185">Reference proteome</keyword>
<dbReference type="SMART" id="SM01321">
    <property type="entry name" value="Y1_Tnp"/>
    <property type="match status" value="1"/>
</dbReference>
<dbReference type="GO" id="GO:0043565">
    <property type="term" value="F:sequence-specific DNA binding"/>
    <property type="evidence" value="ECO:0007669"/>
    <property type="project" value="TreeGrafter"/>
</dbReference>
<dbReference type="AlphaFoldDB" id="A0A517ZF01"/>
<dbReference type="GO" id="GO:0004803">
    <property type="term" value="F:transposase activity"/>
    <property type="evidence" value="ECO:0007669"/>
    <property type="project" value="InterPro"/>
</dbReference>
<dbReference type="InterPro" id="IPR052715">
    <property type="entry name" value="RAYT_transposase"/>
</dbReference>
<dbReference type="PANTHER" id="PTHR36966:SF1">
    <property type="entry name" value="REP-ASSOCIATED TYROSINE TRANSPOSASE"/>
    <property type="match status" value="1"/>
</dbReference>
<organism evidence="2 3">
    <name type="scientific">Maioricimonas rarisocia</name>
    <dbReference type="NCBI Taxonomy" id="2528026"/>
    <lineage>
        <taxon>Bacteria</taxon>
        <taxon>Pseudomonadati</taxon>
        <taxon>Planctomycetota</taxon>
        <taxon>Planctomycetia</taxon>
        <taxon>Planctomycetales</taxon>
        <taxon>Planctomycetaceae</taxon>
        <taxon>Maioricimonas</taxon>
    </lineage>
</organism>
<dbReference type="RefSeq" id="WP_197443873.1">
    <property type="nucleotide sequence ID" value="NZ_CP036275.1"/>
</dbReference>
<name>A0A517ZF01_9PLAN</name>
<dbReference type="PANTHER" id="PTHR36966">
    <property type="entry name" value="REP-ASSOCIATED TYROSINE TRANSPOSASE"/>
    <property type="match status" value="1"/>
</dbReference>
<accession>A0A517ZF01</accession>
<sequence length="159" mass="18861">MSDSPEQLEIYRRRLPHWRLGNSVYFVTFRIAPRRRRLDSQERSCVLARVVAGDPGFYRLAAAVVMPDHVHLLLKPNKGVPLSRILKGIKGTSARELNRRRHSTGPLWQDETWDRIVRDEAEYWEKYHYIHDNPYRAGLVDRRKPWPAWYGNKQFLAPE</sequence>
<dbReference type="GO" id="GO:0006313">
    <property type="term" value="P:DNA transposition"/>
    <property type="evidence" value="ECO:0007669"/>
    <property type="project" value="InterPro"/>
</dbReference>
<protein>
    <submittedName>
        <fullName evidence="2">Transposase IS200 like protein</fullName>
    </submittedName>
</protein>
<reference evidence="2 3" key="1">
    <citation type="submission" date="2019-02" db="EMBL/GenBank/DDBJ databases">
        <title>Deep-cultivation of Planctomycetes and their phenomic and genomic characterization uncovers novel biology.</title>
        <authorList>
            <person name="Wiegand S."/>
            <person name="Jogler M."/>
            <person name="Boedeker C."/>
            <person name="Pinto D."/>
            <person name="Vollmers J."/>
            <person name="Rivas-Marin E."/>
            <person name="Kohn T."/>
            <person name="Peeters S.H."/>
            <person name="Heuer A."/>
            <person name="Rast P."/>
            <person name="Oberbeckmann S."/>
            <person name="Bunk B."/>
            <person name="Jeske O."/>
            <person name="Meyerdierks A."/>
            <person name="Storesund J.E."/>
            <person name="Kallscheuer N."/>
            <person name="Luecker S."/>
            <person name="Lage O.M."/>
            <person name="Pohl T."/>
            <person name="Merkel B.J."/>
            <person name="Hornburger P."/>
            <person name="Mueller R.-W."/>
            <person name="Bruemmer F."/>
            <person name="Labrenz M."/>
            <person name="Spormann A.M."/>
            <person name="Op den Camp H."/>
            <person name="Overmann J."/>
            <person name="Amann R."/>
            <person name="Jetten M.S.M."/>
            <person name="Mascher T."/>
            <person name="Medema M.H."/>
            <person name="Devos D.P."/>
            <person name="Kaster A.-K."/>
            <person name="Ovreas L."/>
            <person name="Rohde M."/>
            <person name="Galperin M.Y."/>
            <person name="Jogler C."/>
        </authorList>
    </citation>
    <scope>NUCLEOTIDE SEQUENCE [LARGE SCALE GENOMIC DNA]</scope>
    <source>
        <strain evidence="2 3">Mal4</strain>
    </source>
</reference>
<feature type="domain" description="Transposase IS200-like" evidence="1">
    <location>
        <begin position="20"/>
        <end position="133"/>
    </location>
</feature>
<dbReference type="Pfam" id="PF01797">
    <property type="entry name" value="Y1_Tnp"/>
    <property type="match status" value="1"/>
</dbReference>